<reference evidence="1 2" key="1">
    <citation type="submission" date="2024-03" db="EMBL/GenBank/DDBJ databases">
        <title>Human intestinal bacterial collection.</title>
        <authorList>
            <person name="Pauvert C."/>
            <person name="Hitch T.C.A."/>
            <person name="Clavel T."/>
        </authorList>
    </citation>
    <scope>NUCLEOTIDE SEQUENCE [LARGE SCALE GENOMIC DNA]</scope>
    <source>
        <strain evidence="1 2">CLA-SR-H028</strain>
    </source>
</reference>
<evidence type="ECO:0000313" key="2">
    <source>
        <dbReference type="Proteomes" id="UP001457898"/>
    </source>
</evidence>
<dbReference type="Proteomes" id="UP001457898">
    <property type="component" value="Unassembled WGS sequence"/>
</dbReference>
<evidence type="ECO:0000313" key="1">
    <source>
        <dbReference type="EMBL" id="MEQ2433605.1"/>
    </source>
</evidence>
<protein>
    <submittedName>
        <fullName evidence="1">Uncharacterized protein</fullName>
    </submittedName>
</protein>
<keyword evidence="2" id="KW-1185">Reference proteome</keyword>
<dbReference type="RefSeq" id="WP_349064657.1">
    <property type="nucleotide sequence ID" value="NZ_JBBMFP010000025.1"/>
</dbReference>
<gene>
    <name evidence="1" type="ORF">WMO65_21645</name>
</gene>
<accession>A0ABV1DUG0</accession>
<comment type="caution">
    <text evidence="1">The sequence shown here is derived from an EMBL/GenBank/DDBJ whole genome shotgun (WGS) entry which is preliminary data.</text>
</comment>
<proteinExistence type="predicted"/>
<dbReference type="EMBL" id="JBBMFP010000025">
    <property type="protein sequence ID" value="MEQ2433605.1"/>
    <property type="molecule type" value="Genomic_DNA"/>
</dbReference>
<sequence length="101" mass="12317">MTYKEFLTYLEENFDGYEIFMQKAIDFQQEKNKNRPAKKRWDETKVEKAAYEMWKQGMQTLYNNLKTQIKSAISYKWTEYIVQHEVLENLQDTIADLNFIE</sequence>
<organism evidence="1 2">
    <name type="scientific">Blautia caccae</name>
    <dbReference type="NCBI Taxonomy" id="3133175"/>
    <lineage>
        <taxon>Bacteria</taxon>
        <taxon>Bacillati</taxon>
        <taxon>Bacillota</taxon>
        <taxon>Clostridia</taxon>
        <taxon>Lachnospirales</taxon>
        <taxon>Lachnospiraceae</taxon>
        <taxon>Blautia</taxon>
    </lineage>
</organism>
<name>A0ABV1DUG0_9FIRM</name>